<feature type="region of interest" description="Disordered" evidence="1">
    <location>
        <begin position="1"/>
        <end position="148"/>
    </location>
</feature>
<proteinExistence type="predicted"/>
<sequence length="148" mass="15252">GGPRGSAGQQPAESDGGRGPRDSQPHRPARLDQRPRPSQGAAATSGPGGRRRSLAAECDRHGRSRHHAAGLPGPRGARVPDPGRVGPPCVDPGRRQRGALADALPRPATAAGPARSQALARPRHRPRGATTAVARRDPRPLSPPAPAI</sequence>
<evidence type="ECO:0000313" key="2">
    <source>
        <dbReference type="EMBL" id="CAA9561588.1"/>
    </source>
</evidence>
<protein>
    <submittedName>
        <fullName evidence="2">Uncharacterized protein</fullName>
    </submittedName>
</protein>
<feature type="non-terminal residue" evidence="2">
    <location>
        <position position="148"/>
    </location>
</feature>
<feature type="non-terminal residue" evidence="2">
    <location>
        <position position="1"/>
    </location>
</feature>
<evidence type="ECO:0000256" key="1">
    <source>
        <dbReference type="SAM" id="MobiDB-lite"/>
    </source>
</evidence>
<gene>
    <name evidence="2" type="ORF">AVDCRST_MAG49-2479</name>
</gene>
<dbReference type="AlphaFoldDB" id="A0A6J4V043"/>
<accession>A0A6J4V043</accession>
<dbReference type="EMBL" id="CADCWG010000167">
    <property type="protein sequence ID" value="CAA9561588.1"/>
    <property type="molecule type" value="Genomic_DNA"/>
</dbReference>
<reference evidence="2" key="1">
    <citation type="submission" date="2020-02" db="EMBL/GenBank/DDBJ databases">
        <authorList>
            <person name="Meier V. D."/>
        </authorList>
    </citation>
    <scope>NUCLEOTIDE SEQUENCE</scope>
    <source>
        <strain evidence="2">AVDCRST_MAG49</strain>
    </source>
</reference>
<organism evidence="2">
    <name type="scientific">uncultured Thermomicrobiales bacterium</name>
    <dbReference type="NCBI Taxonomy" id="1645740"/>
    <lineage>
        <taxon>Bacteria</taxon>
        <taxon>Pseudomonadati</taxon>
        <taxon>Thermomicrobiota</taxon>
        <taxon>Thermomicrobia</taxon>
        <taxon>Thermomicrobiales</taxon>
        <taxon>environmental samples</taxon>
    </lineage>
</organism>
<name>A0A6J4V043_9BACT</name>
<feature type="compositionally biased region" description="Basic and acidic residues" evidence="1">
    <location>
        <begin position="15"/>
        <end position="35"/>
    </location>
</feature>